<accession>A0A7J7C0G2</accession>
<protein>
    <submittedName>
        <fullName evidence="1">Uncharacterized protein</fullName>
    </submittedName>
</protein>
<evidence type="ECO:0000313" key="1">
    <source>
        <dbReference type="EMBL" id="KAF5727649.1"/>
    </source>
</evidence>
<dbReference type="InParanoid" id="A0A7J7C0G2"/>
<organism evidence="1 2">
    <name type="scientific">Tripterygium wilfordii</name>
    <name type="common">Thunder God vine</name>
    <dbReference type="NCBI Taxonomy" id="458696"/>
    <lineage>
        <taxon>Eukaryota</taxon>
        <taxon>Viridiplantae</taxon>
        <taxon>Streptophyta</taxon>
        <taxon>Embryophyta</taxon>
        <taxon>Tracheophyta</taxon>
        <taxon>Spermatophyta</taxon>
        <taxon>Magnoliopsida</taxon>
        <taxon>eudicotyledons</taxon>
        <taxon>Gunneridae</taxon>
        <taxon>Pentapetalae</taxon>
        <taxon>rosids</taxon>
        <taxon>fabids</taxon>
        <taxon>Celastrales</taxon>
        <taxon>Celastraceae</taxon>
        <taxon>Tripterygium</taxon>
    </lineage>
</organism>
<gene>
    <name evidence="1" type="ORF">HS088_TW22G01345</name>
</gene>
<keyword evidence="2" id="KW-1185">Reference proteome</keyword>
<dbReference type="Proteomes" id="UP000593562">
    <property type="component" value="Unassembled WGS sequence"/>
</dbReference>
<evidence type="ECO:0000313" key="2">
    <source>
        <dbReference type="Proteomes" id="UP000593562"/>
    </source>
</evidence>
<dbReference type="AlphaFoldDB" id="A0A7J7C0G2"/>
<name>A0A7J7C0G2_TRIWF</name>
<comment type="caution">
    <text evidence="1">The sequence shown here is derived from an EMBL/GenBank/DDBJ whole genome shotgun (WGS) entry which is preliminary data.</text>
</comment>
<reference evidence="1 2" key="1">
    <citation type="journal article" date="2020" name="Nat. Commun.">
        <title>Genome of Tripterygium wilfordii and identification of cytochrome P450 involved in triptolide biosynthesis.</title>
        <authorList>
            <person name="Tu L."/>
            <person name="Su P."/>
            <person name="Zhang Z."/>
            <person name="Gao L."/>
            <person name="Wang J."/>
            <person name="Hu T."/>
            <person name="Zhou J."/>
            <person name="Zhang Y."/>
            <person name="Zhao Y."/>
            <person name="Liu Y."/>
            <person name="Song Y."/>
            <person name="Tong Y."/>
            <person name="Lu Y."/>
            <person name="Yang J."/>
            <person name="Xu C."/>
            <person name="Jia M."/>
            <person name="Peters R.J."/>
            <person name="Huang L."/>
            <person name="Gao W."/>
        </authorList>
    </citation>
    <scope>NUCLEOTIDE SEQUENCE [LARGE SCALE GENOMIC DNA]</scope>
    <source>
        <strain evidence="2">cv. XIE 37</strain>
        <tissue evidence="1">Leaf</tissue>
    </source>
</reference>
<sequence>MEEIAAVTAAQAGMMRVLMTSSCLDAGPFTTQRKARAGDAQNASSRKVQSSSQSICVISLGQCIETRCS</sequence>
<proteinExistence type="predicted"/>
<dbReference type="EMBL" id="JAAARO010000022">
    <property type="protein sequence ID" value="KAF5727649.1"/>
    <property type="molecule type" value="Genomic_DNA"/>
</dbReference>